<gene>
    <name evidence="1" type="ORF">EYF80_057956</name>
</gene>
<dbReference type="AlphaFoldDB" id="A0A4Z2ESK0"/>
<protein>
    <submittedName>
        <fullName evidence="1">Uncharacterized protein</fullName>
    </submittedName>
</protein>
<accession>A0A4Z2ESK0</accession>
<evidence type="ECO:0000313" key="2">
    <source>
        <dbReference type="Proteomes" id="UP000314294"/>
    </source>
</evidence>
<evidence type="ECO:0000313" key="1">
    <source>
        <dbReference type="EMBL" id="TNN31886.1"/>
    </source>
</evidence>
<name>A0A4Z2ESK0_9TELE</name>
<comment type="caution">
    <text evidence="1">The sequence shown here is derived from an EMBL/GenBank/DDBJ whole genome shotgun (WGS) entry which is preliminary data.</text>
</comment>
<dbReference type="EMBL" id="SRLO01003081">
    <property type="protein sequence ID" value="TNN31886.1"/>
    <property type="molecule type" value="Genomic_DNA"/>
</dbReference>
<sequence>MTQRALNGHLFNTQLHVVIKTTKYSFYRIFHIWIINKSTFHNADGPSSSMTSAGNRGAPASAALLALILPKKACRSARPSKWKKVASARRLGCRSAAMTGLRKQTFFLYTRGLLPGSWGRTSVRPLYFGFIIQ</sequence>
<dbReference type="Proteomes" id="UP000314294">
    <property type="component" value="Unassembled WGS sequence"/>
</dbReference>
<organism evidence="1 2">
    <name type="scientific">Liparis tanakae</name>
    <name type="common">Tanaka's snailfish</name>
    <dbReference type="NCBI Taxonomy" id="230148"/>
    <lineage>
        <taxon>Eukaryota</taxon>
        <taxon>Metazoa</taxon>
        <taxon>Chordata</taxon>
        <taxon>Craniata</taxon>
        <taxon>Vertebrata</taxon>
        <taxon>Euteleostomi</taxon>
        <taxon>Actinopterygii</taxon>
        <taxon>Neopterygii</taxon>
        <taxon>Teleostei</taxon>
        <taxon>Neoteleostei</taxon>
        <taxon>Acanthomorphata</taxon>
        <taxon>Eupercaria</taxon>
        <taxon>Perciformes</taxon>
        <taxon>Cottioidei</taxon>
        <taxon>Cottales</taxon>
        <taxon>Liparidae</taxon>
        <taxon>Liparis</taxon>
    </lineage>
</organism>
<reference evidence="1 2" key="1">
    <citation type="submission" date="2019-03" db="EMBL/GenBank/DDBJ databases">
        <title>First draft genome of Liparis tanakae, snailfish: a comprehensive survey of snailfish specific genes.</title>
        <authorList>
            <person name="Kim W."/>
            <person name="Song I."/>
            <person name="Jeong J.-H."/>
            <person name="Kim D."/>
            <person name="Kim S."/>
            <person name="Ryu S."/>
            <person name="Song J.Y."/>
            <person name="Lee S.K."/>
        </authorList>
    </citation>
    <scope>NUCLEOTIDE SEQUENCE [LARGE SCALE GENOMIC DNA]</scope>
    <source>
        <tissue evidence="1">Muscle</tissue>
    </source>
</reference>
<proteinExistence type="predicted"/>
<keyword evidence="2" id="KW-1185">Reference proteome</keyword>